<keyword evidence="9 12" id="KW-0406">Ion transport</keyword>
<dbReference type="PANTHER" id="PTHR42823:SF3">
    <property type="entry name" value="ATP SYNTHASE SUBUNIT A, CHLOROPLASTIC"/>
    <property type="match status" value="1"/>
</dbReference>
<keyword evidence="11 12" id="KW-0066">ATP synthesis</keyword>
<dbReference type="GO" id="GO:0046933">
    <property type="term" value="F:proton-transporting ATP synthase activity, rotational mechanism"/>
    <property type="evidence" value="ECO:0007669"/>
    <property type="project" value="UniProtKB-UniRule"/>
</dbReference>
<keyword evidence="5 12" id="KW-0138">CF(0)</keyword>
<evidence type="ECO:0000256" key="12">
    <source>
        <dbReference type="HAMAP-Rule" id="MF_01393"/>
    </source>
</evidence>
<organism evidence="14 15">
    <name type="scientific">Paucidesulfovibrio gracilis DSM 16080</name>
    <dbReference type="NCBI Taxonomy" id="1121449"/>
    <lineage>
        <taxon>Bacteria</taxon>
        <taxon>Pseudomonadati</taxon>
        <taxon>Thermodesulfobacteriota</taxon>
        <taxon>Desulfovibrionia</taxon>
        <taxon>Desulfovibrionales</taxon>
        <taxon>Desulfovibrionaceae</taxon>
        <taxon>Paucidesulfovibrio</taxon>
    </lineage>
</organism>
<keyword evidence="3 12" id="KW-0813">Transport</keyword>
<protein>
    <recommendedName>
        <fullName evidence="12 13">ATP synthase subunit a</fullName>
    </recommendedName>
    <alternativeName>
        <fullName evidence="12">ATP synthase F0 sector subunit a</fullName>
    </alternativeName>
    <alternativeName>
        <fullName evidence="12">F-ATPase subunit 6</fullName>
    </alternativeName>
</protein>
<dbReference type="InterPro" id="IPR000568">
    <property type="entry name" value="ATP_synth_F0_asu"/>
</dbReference>
<evidence type="ECO:0000256" key="3">
    <source>
        <dbReference type="ARBA" id="ARBA00022448"/>
    </source>
</evidence>
<accession>A0A1T4Y5L7</accession>
<dbReference type="GO" id="GO:0045259">
    <property type="term" value="C:proton-transporting ATP synthase complex"/>
    <property type="evidence" value="ECO:0007669"/>
    <property type="project" value="UniProtKB-KW"/>
</dbReference>
<keyword evidence="6 12" id="KW-0812">Transmembrane</keyword>
<evidence type="ECO:0000256" key="6">
    <source>
        <dbReference type="ARBA" id="ARBA00022692"/>
    </source>
</evidence>
<name>A0A1T4Y5L7_9BACT</name>
<dbReference type="HAMAP" id="MF_01393">
    <property type="entry name" value="ATP_synth_a_bact"/>
    <property type="match status" value="1"/>
</dbReference>
<feature type="transmembrane region" description="Helical" evidence="12">
    <location>
        <begin position="222"/>
        <end position="239"/>
    </location>
</feature>
<dbReference type="EMBL" id="FUYC01000031">
    <property type="protein sequence ID" value="SKA97122.1"/>
    <property type="molecule type" value="Genomic_DNA"/>
</dbReference>
<dbReference type="AlphaFoldDB" id="A0A1T4Y5L7"/>
<evidence type="ECO:0000313" key="14">
    <source>
        <dbReference type="EMBL" id="SKA97122.1"/>
    </source>
</evidence>
<evidence type="ECO:0000256" key="10">
    <source>
        <dbReference type="ARBA" id="ARBA00023136"/>
    </source>
</evidence>
<dbReference type="OrthoDB" id="9789241at2"/>
<evidence type="ECO:0000256" key="2">
    <source>
        <dbReference type="ARBA" id="ARBA00006810"/>
    </source>
</evidence>
<evidence type="ECO:0000256" key="11">
    <source>
        <dbReference type="ARBA" id="ARBA00023310"/>
    </source>
</evidence>
<evidence type="ECO:0000256" key="4">
    <source>
        <dbReference type="ARBA" id="ARBA00022475"/>
    </source>
</evidence>
<dbReference type="Proteomes" id="UP000190027">
    <property type="component" value="Unassembled WGS sequence"/>
</dbReference>
<feature type="transmembrane region" description="Helical" evidence="12">
    <location>
        <begin position="41"/>
        <end position="60"/>
    </location>
</feature>
<dbReference type="NCBIfam" id="TIGR01131">
    <property type="entry name" value="ATP_synt_6_or_A"/>
    <property type="match status" value="1"/>
</dbReference>
<feature type="transmembrane region" description="Helical" evidence="12">
    <location>
        <begin position="96"/>
        <end position="114"/>
    </location>
</feature>
<dbReference type="CDD" id="cd00310">
    <property type="entry name" value="ATP-synt_Fo_a_6"/>
    <property type="match status" value="1"/>
</dbReference>
<sequence length="243" mass="26736">MAGGLPHPLIIFRELNIALGADPTVAAGSPLDPMLYPVPTHVWFTWLAMAILVIAGLLVRRKLTLVPGGLQNFFELIIGGLEDFVVANIGEKGRQFMPILVSIFLFVLTMNYLGLIPGCDAPTANVNTNAAMAIFVFLYYNYVGIKTWKAGYIKHFLGPMPVLAPLMLVLELISHCARPLSLTLRLLGNIRGEEIVLVLLFTLAPVVSTLPMYFLFILAKSIQAVIFFMLTMIYLKGAVEHAH</sequence>
<proteinExistence type="inferred from homology"/>
<dbReference type="PRINTS" id="PR00123">
    <property type="entry name" value="ATPASEA"/>
</dbReference>
<dbReference type="InterPro" id="IPR045082">
    <property type="entry name" value="ATP_syn_F0_a_bact/chloroplast"/>
</dbReference>
<keyword evidence="15" id="KW-1185">Reference proteome</keyword>
<keyword evidence="10 12" id="KW-0472">Membrane</keyword>
<feature type="transmembrane region" description="Helical" evidence="12">
    <location>
        <begin position="126"/>
        <end position="143"/>
    </location>
</feature>
<evidence type="ECO:0000256" key="8">
    <source>
        <dbReference type="ARBA" id="ARBA00022989"/>
    </source>
</evidence>
<evidence type="ECO:0000256" key="9">
    <source>
        <dbReference type="ARBA" id="ARBA00023065"/>
    </source>
</evidence>
<dbReference type="GO" id="GO:0042777">
    <property type="term" value="P:proton motive force-driven plasma membrane ATP synthesis"/>
    <property type="evidence" value="ECO:0007669"/>
    <property type="project" value="TreeGrafter"/>
</dbReference>
<feature type="transmembrane region" description="Helical" evidence="12">
    <location>
        <begin position="195"/>
        <end position="216"/>
    </location>
</feature>
<evidence type="ECO:0000256" key="1">
    <source>
        <dbReference type="ARBA" id="ARBA00004141"/>
    </source>
</evidence>
<evidence type="ECO:0000256" key="5">
    <source>
        <dbReference type="ARBA" id="ARBA00022547"/>
    </source>
</evidence>
<dbReference type="RefSeq" id="WP_078718358.1">
    <property type="nucleotide sequence ID" value="NZ_FUYC01000031.1"/>
</dbReference>
<dbReference type="InterPro" id="IPR035908">
    <property type="entry name" value="F0_ATP_A_sf"/>
</dbReference>
<dbReference type="PANTHER" id="PTHR42823">
    <property type="entry name" value="ATP SYNTHASE SUBUNIT A, CHLOROPLASTIC"/>
    <property type="match status" value="1"/>
</dbReference>
<dbReference type="Pfam" id="PF00119">
    <property type="entry name" value="ATP-synt_A"/>
    <property type="match status" value="1"/>
</dbReference>
<keyword evidence="7 12" id="KW-0375">Hydrogen ion transport</keyword>
<comment type="subcellular location">
    <subcellularLocation>
        <location evidence="12 13">Cell membrane</location>
        <topology evidence="12 13">Multi-pass membrane protein</topology>
    </subcellularLocation>
    <subcellularLocation>
        <location evidence="1">Membrane</location>
        <topology evidence="1">Multi-pass membrane protein</topology>
    </subcellularLocation>
</comment>
<gene>
    <name evidence="12" type="primary">atpB</name>
    <name evidence="14" type="ORF">SAMN02745704_02818</name>
</gene>
<dbReference type="SUPFAM" id="SSF81336">
    <property type="entry name" value="F1F0 ATP synthase subunit A"/>
    <property type="match status" value="1"/>
</dbReference>
<reference evidence="14 15" key="1">
    <citation type="submission" date="2017-02" db="EMBL/GenBank/DDBJ databases">
        <authorList>
            <person name="Peterson S.W."/>
        </authorList>
    </citation>
    <scope>NUCLEOTIDE SEQUENCE [LARGE SCALE GENOMIC DNA]</scope>
    <source>
        <strain evidence="14 15">DSM 16080</strain>
    </source>
</reference>
<dbReference type="Gene3D" id="1.20.120.220">
    <property type="entry name" value="ATP synthase, F0 complex, subunit A"/>
    <property type="match status" value="1"/>
</dbReference>
<evidence type="ECO:0000256" key="13">
    <source>
        <dbReference type="RuleBase" id="RU000483"/>
    </source>
</evidence>
<comment type="function">
    <text evidence="12 13">Key component of the proton channel; it plays a direct role in the translocation of protons across the membrane.</text>
</comment>
<evidence type="ECO:0000256" key="7">
    <source>
        <dbReference type="ARBA" id="ARBA00022781"/>
    </source>
</evidence>
<dbReference type="GO" id="GO:0005886">
    <property type="term" value="C:plasma membrane"/>
    <property type="evidence" value="ECO:0007669"/>
    <property type="project" value="UniProtKB-SubCell"/>
</dbReference>
<keyword evidence="8 12" id="KW-1133">Transmembrane helix</keyword>
<dbReference type="STRING" id="1121449.SAMN02745704_02818"/>
<comment type="similarity">
    <text evidence="2 12 13">Belongs to the ATPase A chain family.</text>
</comment>
<keyword evidence="4 12" id="KW-1003">Cell membrane</keyword>
<evidence type="ECO:0000313" key="15">
    <source>
        <dbReference type="Proteomes" id="UP000190027"/>
    </source>
</evidence>